<dbReference type="InterPro" id="IPR038255">
    <property type="entry name" value="PBS_linker_sf"/>
</dbReference>
<dbReference type="OrthoDB" id="480426at2"/>
<evidence type="ECO:0000259" key="3">
    <source>
        <dbReference type="Pfam" id="PF13946"/>
    </source>
</evidence>
<proteinExistence type="predicted"/>
<dbReference type="EMBL" id="PDOC01000017">
    <property type="protein sequence ID" value="PIL43046.1"/>
    <property type="molecule type" value="Genomic_DNA"/>
</dbReference>
<dbReference type="Gene3D" id="2.130.10.130">
    <property type="entry name" value="Integrin alpha, N-terminal"/>
    <property type="match status" value="1"/>
</dbReference>
<dbReference type="SUPFAM" id="SSF69318">
    <property type="entry name" value="Integrin alpha N-terminal domain"/>
    <property type="match status" value="1"/>
</dbReference>
<dbReference type="InterPro" id="IPR013517">
    <property type="entry name" value="FG-GAP"/>
</dbReference>
<feature type="signal peptide" evidence="2">
    <location>
        <begin position="1"/>
        <end position="23"/>
    </location>
</feature>
<accession>A0A2G8TAG0</accession>
<dbReference type="Pfam" id="PF13946">
    <property type="entry name" value="DUF4214"/>
    <property type="match status" value="1"/>
</dbReference>
<feature type="domain" description="DUF4214" evidence="3">
    <location>
        <begin position="137"/>
        <end position="204"/>
    </location>
</feature>
<organism evidence="4 5">
    <name type="scientific">Massilia eurypsychrophila</name>
    <dbReference type="NCBI Taxonomy" id="1485217"/>
    <lineage>
        <taxon>Bacteria</taxon>
        <taxon>Pseudomonadati</taxon>
        <taxon>Pseudomonadota</taxon>
        <taxon>Betaproteobacteria</taxon>
        <taxon>Burkholderiales</taxon>
        <taxon>Oxalobacteraceae</taxon>
        <taxon>Telluria group</taxon>
        <taxon>Massilia</taxon>
    </lineage>
</organism>
<dbReference type="InterPro" id="IPR025282">
    <property type="entry name" value="DUF4214"/>
</dbReference>
<dbReference type="Gene3D" id="1.10.3130.20">
    <property type="entry name" value="Phycobilisome linker domain"/>
    <property type="match status" value="1"/>
</dbReference>
<evidence type="ECO:0000256" key="2">
    <source>
        <dbReference type="SAM" id="SignalP"/>
    </source>
</evidence>
<dbReference type="RefSeq" id="WP_099791844.1">
    <property type="nucleotide sequence ID" value="NZ_JBHLYV010000097.1"/>
</dbReference>
<keyword evidence="5" id="KW-1185">Reference proteome</keyword>
<gene>
    <name evidence="4" type="ORF">CR105_21020</name>
</gene>
<protein>
    <recommendedName>
        <fullName evidence="3">DUF4214 domain-containing protein</fullName>
    </recommendedName>
</protein>
<reference evidence="4 5" key="1">
    <citation type="submission" date="2017-10" db="EMBL/GenBank/DDBJ databases">
        <title>Massilia psychrophilum sp. nov., a novel purple-pigmented bacterium isolated from Tianshan glacier, Xinjiang Municipality, China.</title>
        <authorList>
            <person name="Wang H."/>
        </authorList>
    </citation>
    <scope>NUCLEOTIDE SEQUENCE [LARGE SCALE GENOMIC DNA]</scope>
    <source>
        <strain evidence="4 5">JCM 30074</strain>
    </source>
</reference>
<comment type="caution">
    <text evidence="4">The sequence shown here is derived from an EMBL/GenBank/DDBJ whole genome shotgun (WGS) entry which is preliminary data.</text>
</comment>
<dbReference type="PROSITE" id="PS51257">
    <property type="entry name" value="PROKAR_LIPOPROTEIN"/>
    <property type="match status" value="1"/>
</dbReference>
<evidence type="ECO:0000313" key="4">
    <source>
        <dbReference type="EMBL" id="PIL43046.1"/>
    </source>
</evidence>
<sequence>MHKKWVTVMALLLSAAGCGGDQAAIPAAAPTRLLAQATQVSPADTAVVHGYIGNYTLTRSAAGVVTLLNNIDRSSESIGPSVQTLQFADEFVSFDGAGLPGQVYRLYQAAFNRRPDLGGQGYWLHQMRAGMSLQSLATSFYSSPEFQATYGAVNDLQFITLIYNNVLHRAPDAGGLAYWLPHLKNGMRRDDLLMTFSESPENVGNAAAATQNGIRYIPLQADRRVLPVQKSSYLNAKTMGIPALTMPVVDPAFVQTIQAGYALADFFQDGALSMVAFTELPPADGSWPPKDVGTVHFYRKDSAGAWVDDTARLLRDTTGCILPRKLVISDFNNDGIPDVFASCSGLDVAPYPGENYRVLLSEPGKGYKNVLLPFSGYAHGASAADVDGDGNADVVVAAMGAQGGKTPLYFLMGDGKGGFAVDYDRVDRPEFQYKTAFWTVELIPDAIGKQFKLFAGGTEPYITPAGTAGGGTPTVLIAADNTGRYVSGAKTILPPVKGFETVMDVILQDQTVYVLRVMSEPFYGGTAIQKVDLASASSSLIYSHVGWYPGRYLAYPAQWFPWMVPFDGHIESLNGYFAVRVPM</sequence>
<name>A0A2G8TAG0_9BURK</name>
<dbReference type="AlphaFoldDB" id="A0A2G8TAG0"/>
<evidence type="ECO:0000313" key="5">
    <source>
        <dbReference type="Proteomes" id="UP000230390"/>
    </source>
</evidence>
<feature type="chain" id="PRO_5013647933" description="DUF4214 domain-containing protein" evidence="2">
    <location>
        <begin position="24"/>
        <end position="583"/>
    </location>
</feature>
<evidence type="ECO:0000256" key="1">
    <source>
        <dbReference type="ARBA" id="ARBA00022729"/>
    </source>
</evidence>
<dbReference type="Pfam" id="PF13517">
    <property type="entry name" value="FG-GAP_3"/>
    <property type="match status" value="1"/>
</dbReference>
<dbReference type="Proteomes" id="UP000230390">
    <property type="component" value="Unassembled WGS sequence"/>
</dbReference>
<dbReference type="InterPro" id="IPR028994">
    <property type="entry name" value="Integrin_alpha_N"/>
</dbReference>
<keyword evidence="1 2" id="KW-0732">Signal</keyword>